<name>A0A4S3PM48_9BACI</name>
<evidence type="ECO:0000313" key="2">
    <source>
        <dbReference type="Proteomes" id="UP000306477"/>
    </source>
</evidence>
<reference evidence="1 2" key="1">
    <citation type="journal article" date="2019" name="Indoor Air">
        <title>Impacts of indoor surface finishes on bacterial viability.</title>
        <authorList>
            <person name="Hu J."/>
            <person name="Maamar S.B."/>
            <person name="Glawe A.J."/>
            <person name="Gottel N."/>
            <person name="Gilbert J.A."/>
            <person name="Hartmann E.M."/>
        </authorList>
    </citation>
    <scope>NUCLEOTIDE SEQUENCE [LARGE SCALE GENOMIC DNA]</scope>
    <source>
        <strain evidence="1 2">AF060A6</strain>
    </source>
</reference>
<proteinExistence type="predicted"/>
<comment type="caution">
    <text evidence="1">The sequence shown here is derived from an EMBL/GenBank/DDBJ whole genome shotgun (WGS) entry which is preliminary data.</text>
</comment>
<sequence>MNIDIPSIYENMPDFSNHMEAREWFKSEFQDRFFLRTHSDNDGKMTYYYHIVKDPETYQRYMESFASNEKHDITEMSTFESYTTVEISEDGDVNITL</sequence>
<dbReference type="OrthoDB" id="2428270at2"/>
<accession>A0A4S3PM48</accession>
<evidence type="ECO:0000313" key="1">
    <source>
        <dbReference type="EMBL" id="THE10580.1"/>
    </source>
</evidence>
<dbReference type="Proteomes" id="UP000306477">
    <property type="component" value="Unassembled WGS sequence"/>
</dbReference>
<protein>
    <submittedName>
        <fullName evidence="1">Uncharacterized protein</fullName>
    </submittedName>
</protein>
<organism evidence="1 2">
    <name type="scientific">Bacillus timonensis</name>
    <dbReference type="NCBI Taxonomy" id="1033734"/>
    <lineage>
        <taxon>Bacteria</taxon>
        <taxon>Bacillati</taxon>
        <taxon>Bacillota</taxon>
        <taxon>Bacilli</taxon>
        <taxon>Bacillales</taxon>
        <taxon>Bacillaceae</taxon>
        <taxon>Bacillus</taxon>
    </lineage>
</organism>
<keyword evidence="2" id="KW-1185">Reference proteome</keyword>
<gene>
    <name evidence="1" type="ORF">E1I69_18415</name>
</gene>
<dbReference type="AlphaFoldDB" id="A0A4S3PM48"/>
<dbReference type="EMBL" id="SLUB01000044">
    <property type="protein sequence ID" value="THE10580.1"/>
    <property type="molecule type" value="Genomic_DNA"/>
</dbReference>
<dbReference type="RefSeq" id="WP_136381028.1">
    <property type="nucleotide sequence ID" value="NZ_SLUB01000044.1"/>
</dbReference>